<protein>
    <recommendedName>
        <fullName evidence="12">Protease HtpX homolog</fullName>
        <ecNumber evidence="12">3.4.24.-</ecNumber>
    </recommendedName>
</protein>
<dbReference type="PANTHER" id="PTHR43221:SF1">
    <property type="entry name" value="PROTEASE HTPX"/>
    <property type="match status" value="1"/>
</dbReference>
<feature type="binding site" evidence="12">
    <location>
        <position position="219"/>
    </location>
    <ligand>
        <name>Zn(2+)</name>
        <dbReference type="ChEBI" id="CHEBI:29105"/>
        <note>catalytic</note>
    </ligand>
</feature>
<keyword evidence="8 12" id="KW-0862">Zinc</keyword>
<dbReference type="GO" id="GO:0005886">
    <property type="term" value="C:plasma membrane"/>
    <property type="evidence" value="ECO:0007669"/>
    <property type="project" value="UniProtKB-SubCell"/>
</dbReference>
<evidence type="ECO:0000256" key="8">
    <source>
        <dbReference type="ARBA" id="ARBA00022833"/>
    </source>
</evidence>
<dbReference type="InterPro" id="IPR001915">
    <property type="entry name" value="Peptidase_M48"/>
</dbReference>
<evidence type="ECO:0000313" key="14">
    <source>
        <dbReference type="EMBL" id="KKS82720.1"/>
    </source>
</evidence>
<evidence type="ECO:0000256" key="9">
    <source>
        <dbReference type="ARBA" id="ARBA00022989"/>
    </source>
</evidence>
<evidence type="ECO:0000256" key="2">
    <source>
        <dbReference type="ARBA" id="ARBA00009779"/>
    </source>
</evidence>
<sequence length="297" mass="33222">MNLYSFRDSNIRKTWIIFSLFLIVIIGLGWFFSYAYQDRAILYFAVIFSVLVNFLAYWKSDKIALTISGARKADPQHFVEIYRIVENLSITAGTPAPQIYIIEDVSPNAFATGRNPKNSSIALTTGLIEQLNRSEIEGVVSHELSHIKNYDILLSTVVVVLVGIIALLSDFFVRFSWMGRGRGSDRGKNPVIMIIGIASIILAPIIGTLIQLAISRKREFLADASGVLLTRYPEGLASALEKISVAPAMRKPHNATAHLFIASPFKADSGQKKIPWMVRLFSTHPPIEERIKILREM</sequence>
<keyword evidence="5 12" id="KW-0812">Transmembrane</keyword>
<evidence type="ECO:0000256" key="3">
    <source>
        <dbReference type="ARBA" id="ARBA00022475"/>
    </source>
</evidence>
<dbReference type="GO" id="GO:0004222">
    <property type="term" value="F:metalloendopeptidase activity"/>
    <property type="evidence" value="ECO:0007669"/>
    <property type="project" value="UniProtKB-UniRule"/>
</dbReference>
<evidence type="ECO:0000256" key="12">
    <source>
        <dbReference type="HAMAP-Rule" id="MF_00188"/>
    </source>
</evidence>
<keyword evidence="3 12" id="KW-1003">Cell membrane</keyword>
<feature type="transmembrane region" description="Helical" evidence="12">
    <location>
        <begin position="192"/>
        <end position="214"/>
    </location>
</feature>
<feature type="binding site" evidence="12">
    <location>
        <position position="142"/>
    </location>
    <ligand>
        <name>Zn(2+)</name>
        <dbReference type="ChEBI" id="CHEBI:29105"/>
        <note>catalytic</note>
    </ligand>
</feature>
<dbReference type="Proteomes" id="UP000034810">
    <property type="component" value="Unassembled WGS sequence"/>
</dbReference>
<evidence type="ECO:0000259" key="13">
    <source>
        <dbReference type="Pfam" id="PF01435"/>
    </source>
</evidence>
<feature type="transmembrane region" description="Helical" evidence="12">
    <location>
        <begin position="40"/>
        <end position="58"/>
    </location>
</feature>
<name>A0A0G1CAN6_9BACT</name>
<evidence type="ECO:0000256" key="4">
    <source>
        <dbReference type="ARBA" id="ARBA00022670"/>
    </source>
</evidence>
<reference evidence="14 15" key="1">
    <citation type="journal article" date="2015" name="Nature">
        <title>rRNA introns, odd ribosomes, and small enigmatic genomes across a large radiation of phyla.</title>
        <authorList>
            <person name="Brown C.T."/>
            <person name="Hug L.A."/>
            <person name="Thomas B.C."/>
            <person name="Sharon I."/>
            <person name="Castelle C.J."/>
            <person name="Singh A."/>
            <person name="Wilkins M.J."/>
            <person name="Williams K.H."/>
            <person name="Banfield J.F."/>
        </authorList>
    </citation>
    <scope>NUCLEOTIDE SEQUENCE [LARGE SCALE GENOMIC DNA]</scope>
</reference>
<evidence type="ECO:0000256" key="7">
    <source>
        <dbReference type="ARBA" id="ARBA00022801"/>
    </source>
</evidence>
<dbReference type="InterPro" id="IPR022919">
    <property type="entry name" value="Pept_M48_protease_HtpX"/>
</dbReference>
<keyword evidence="7 12" id="KW-0378">Hydrolase</keyword>
<keyword evidence="6 12" id="KW-0479">Metal-binding</keyword>
<keyword evidence="11 12" id="KW-0472">Membrane</keyword>
<dbReference type="PANTHER" id="PTHR43221">
    <property type="entry name" value="PROTEASE HTPX"/>
    <property type="match status" value="1"/>
</dbReference>
<evidence type="ECO:0000256" key="1">
    <source>
        <dbReference type="ARBA" id="ARBA00004651"/>
    </source>
</evidence>
<evidence type="ECO:0000256" key="11">
    <source>
        <dbReference type="ARBA" id="ARBA00023136"/>
    </source>
</evidence>
<feature type="transmembrane region" description="Helical" evidence="12">
    <location>
        <begin position="152"/>
        <end position="172"/>
    </location>
</feature>
<gene>
    <name evidence="12" type="primary">htpX</name>
    <name evidence="14" type="ORF">UV58_C0006G0019</name>
</gene>
<feature type="binding site" evidence="12">
    <location>
        <position position="146"/>
    </location>
    <ligand>
        <name>Zn(2+)</name>
        <dbReference type="ChEBI" id="CHEBI:29105"/>
        <note>catalytic</note>
    </ligand>
</feature>
<organism evidence="14 15">
    <name type="scientific">Candidatus Wolfebacteria bacterium GW2011_GWC1_43_10</name>
    <dbReference type="NCBI Taxonomy" id="1619011"/>
    <lineage>
        <taxon>Bacteria</taxon>
        <taxon>Candidatus Wolfeibacteriota</taxon>
    </lineage>
</organism>
<dbReference type="EC" id="3.4.24.-" evidence="12"/>
<feature type="domain" description="Peptidase M48" evidence="13">
    <location>
        <begin position="76"/>
        <end position="296"/>
    </location>
</feature>
<comment type="similarity">
    <text evidence="2 12">Belongs to the peptidase M48B family.</text>
</comment>
<dbReference type="EMBL" id="LCFA01000006">
    <property type="protein sequence ID" value="KKS82720.1"/>
    <property type="molecule type" value="Genomic_DNA"/>
</dbReference>
<evidence type="ECO:0000256" key="10">
    <source>
        <dbReference type="ARBA" id="ARBA00023049"/>
    </source>
</evidence>
<dbReference type="InterPro" id="IPR050083">
    <property type="entry name" value="HtpX_protease"/>
</dbReference>
<comment type="subcellular location">
    <subcellularLocation>
        <location evidence="1 12">Cell membrane</location>
        <topology evidence="1 12">Multi-pass membrane protein</topology>
    </subcellularLocation>
</comment>
<proteinExistence type="inferred from homology"/>
<feature type="transmembrane region" description="Helical" evidence="12">
    <location>
        <begin position="15"/>
        <end position="34"/>
    </location>
</feature>
<dbReference type="PATRIC" id="fig|1619011.3.peg.294"/>
<dbReference type="Gene3D" id="3.30.2010.10">
    <property type="entry name" value="Metalloproteases ('zincins'), catalytic domain"/>
    <property type="match status" value="1"/>
</dbReference>
<dbReference type="AlphaFoldDB" id="A0A0G1CAN6"/>
<dbReference type="CDD" id="cd07340">
    <property type="entry name" value="M48B_Htpx_like"/>
    <property type="match status" value="1"/>
</dbReference>
<comment type="cofactor">
    <cofactor evidence="12">
        <name>Zn(2+)</name>
        <dbReference type="ChEBI" id="CHEBI:29105"/>
    </cofactor>
    <text evidence="12">Binds 1 zinc ion per subunit.</text>
</comment>
<keyword evidence="10 12" id="KW-0482">Metalloprotease</keyword>
<comment type="caution">
    <text evidence="14">The sequence shown here is derived from an EMBL/GenBank/DDBJ whole genome shotgun (WGS) entry which is preliminary data.</text>
</comment>
<dbReference type="GO" id="GO:0008270">
    <property type="term" value="F:zinc ion binding"/>
    <property type="evidence" value="ECO:0007669"/>
    <property type="project" value="UniProtKB-UniRule"/>
</dbReference>
<evidence type="ECO:0000313" key="15">
    <source>
        <dbReference type="Proteomes" id="UP000034810"/>
    </source>
</evidence>
<dbReference type="Pfam" id="PF01435">
    <property type="entry name" value="Peptidase_M48"/>
    <property type="match status" value="1"/>
</dbReference>
<evidence type="ECO:0000256" key="6">
    <source>
        <dbReference type="ARBA" id="ARBA00022723"/>
    </source>
</evidence>
<feature type="active site" evidence="12">
    <location>
        <position position="143"/>
    </location>
</feature>
<keyword evidence="9 12" id="KW-1133">Transmembrane helix</keyword>
<dbReference type="GO" id="GO:0006508">
    <property type="term" value="P:proteolysis"/>
    <property type="evidence" value="ECO:0007669"/>
    <property type="project" value="UniProtKB-KW"/>
</dbReference>
<keyword evidence="4 12" id="KW-0645">Protease</keyword>
<accession>A0A0G1CAN6</accession>
<evidence type="ECO:0000256" key="5">
    <source>
        <dbReference type="ARBA" id="ARBA00022692"/>
    </source>
</evidence>
<dbReference type="HAMAP" id="MF_00188">
    <property type="entry name" value="Pept_M48_protease_HtpX"/>
    <property type="match status" value="1"/>
</dbReference>